<feature type="DNA-binding region" description="H-T-H motif" evidence="2">
    <location>
        <begin position="33"/>
        <end position="52"/>
    </location>
</feature>
<dbReference type="Pfam" id="PF00440">
    <property type="entry name" value="TetR_N"/>
    <property type="match status" value="1"/>
</dbReference>
<dbReference type="Proteomes" id="UP000280008">
    <property type="component" value="Unassembled WGS sequence"/>
</dbReference>
<evidence type="ECO:0000313" key="4">
    <source>
        <dbReference type="EMBL" id="RKR75950.1"/>
    </source>
</evidence>
<organism evidence="4 5">
    <name type="scientific">Frondihabitans australicus</name>
    <dbReference type="NCBI Taxonomy" id="386892"/>
    <lineage>
        <taxon>Bacteria</taxon>
        <taxon>Bacillati</taxon>
        <taxon>Actinomycetota</taxon>
        <taxon>Actinomycetes</taxon>
        <taxon>Micrococcales</taxon>
        <taxon>Microbacteriaceae</taxon>
        <taxon>Frondihabitans</taxon>
    </lineage>
</organism>
<evidence type="ECO:0000256" key="1">
    <source>
        <dbReference type="ARBA" id="ARBA00023125"/>
    </source>
</evidence>
<keyword evidence="5" id="KW-1185">Reference proteome</keyword>
<proteinExistence type="predicted"/>
<dbReference type="RefSeq" id="WP_121370798.1">
    <property type="nucleotide sequence ID" value="NZ_RBKS01000001.1"/>
</dbReference>
<accession>A0A495IJQ2</accession>
<dbReference type="InterPro" id="IPR009057">
    <property type="entry name" value="Homeodomain-like_sf"/>
</dbReference>
<dbReference type="InterPro" id="IPR036271">
    <property type="entry name" value="Tet_transcr_reg_TetR-rel_C_sf"/>
</dbReference>
<dbReference type="AlphaFoldDB" id="A0A495IJQ2"/>
<comment type="caution">
    <text evidence="4">The sequence shown here is derived from an EMBL/GenBank/DDBJ whole genome shotgun (WGS) entry which is preliminary data.</text>
</comment>
<dbReference type="GO" id="GO:0000976">
    <property type="term" value="F:transcription cis-regulatory region binding"/>
    <property type="evidence" value="ECO:0007669"/>
    <property type="project" value="TreeGrafter"/>
</dbReference>
<reference evidence="4 5" key="1">
    <citation type="submission" date="2018-10" db="EMBL/GenBank/DDBJ databases">
        <title>Sequencing the genomes of 1000 actinobacteria strains.</title>
        <authorList>
            <person name="Klenk H.-P."/>
        </authorList>
    </citation>
    <scope>NUCLEOTIDE SEQUENCE [LARGE SCALE GENOMIC DNA]</scope>
    <source>
        <strain evidence="4 5">DSM 17894</strain>
    </source>
</reference>
<protein>
    <submittedName>
        <fullName evidence="4">TetR family transcriptional regulator</fullName>
    </submittedName>
</protein>
<name>A0A495IJQ2_9MICO</name>
<dbReference type="Gene3D" id="1.10.357.10">
    <property type="entry name" value="Tetracycline Repressor, domain 2"/>
    <property type="match status" value="1"/>
</dbReference>
<dbReference type="GO" id="GO:0003700">
    <property type="term" value="F:DNA-binding transcription factor activity"/>
    <property type="evidence" value="ECO:0007669"/>
    <property type="project" value="TreeGrafter"/>
</dbReference>
<dbReference type="SUPFAM" id="SSF46689">
    <property type="entry name" value="Homeodomain-like"/>
    <property type="match status" value="1"/>
</dbReference>
<dbReference type="InterPro" id="IPR001647">
    <property type="entry name" value="HTH_TetR"/>
</dbReference>
<evidence type="ECO:0000259" key="3">
    <source>
        <dbReference type="PROSITE" id="PS50977"/>
    </source>
</evidence>
<dbReference type="PANTHER" id="PTHR30055:SF209">
    <property type="entry name" value="POSSIBLE TRANSCRIPTIONAL REGULATORY PROTEIN (PROBABLY TETR-FAMILY)"/>
    <property type="match status" value="1"/>
</dbReference>
<dbReference type="PROSITE" id="PS50977">
    <property type="entry name" value="HTH_TETR_2"/>
    <property type="match status" value="1"/>
</dbReference>
<dbReference type="PANTHER" id="PTHR30055">
    <property type="entry name" value="HTH-TYPE TRANSCRIPTIONAL REGULATOR RUTR"/>
    <property type="match status" value="1"/>
</dbReference>
<dbReference type="OrthoDB" id="4214267at2"/>
<gene>
    <name evidence="4" type="ORF">C8E83_3114</name>
</gene>
<sequence length="222" mass="22681">MENDTARARALDETRTRILDVALDVLGANPDAGMADIAAAAGVVRRTVYGHFPNRAELVHTLAQRAVDEVAGVLAEVDQGAGAADTAWVDFIARLWPLAARYRVLVALRRGEFGADIHALLAPVDRSLAALVQRGQDAGVFARHLPPDVLSQIAYGVVFTVADTALAAGGRGAGGSDGAGAEAGADTAAGGARADLAAATTASLLVLGVPESRARELLGGRS</sequence>
<evidence type="ECO:0000313" key="5">
    <source>
        <dbReference type="Proteomes" id="UP000280008"/>
    </source>
</evidence>
<dbReference type="InterPro" id="IPR050109">
    <property type="entry name" value="HTH-type_TetR-like_transc_reg"/>
</dbReference>
<evidence type="ECO:0000256" key="2">
    <source>
        <dbReference type="PROSITE-ProRule" id="PRU00335"/>
    </source>
</evidence>
<dbReference type="EMBL" id="RBKS01000001">
    <property type="protein sequence ID" value="RKR75950.1"/>
    <property type="molecule type" value="Genomic_DNA"/>
</dbReference>
<keyword evidence="1 2" id="KW-0238">DNA-binding</keyword>
<dbReference type="SUPFAM" id="SSF48498">
    <property type="entry name" value="Tetracyclin repressor-like, C-terminal domain"/>
    <property type="match status" value="1"/>
</dbReference>
<feature type="domain" description="HTH tetR-type" evidence="3">
    <location>
        <begin position="12"/>
        <end position="70"/>
    </location>
</feature>